<feature type="transmembrane region" description="Helical" evidence="1">
    <location>
        <begin position="157"/>
        <end position="177"/>
    </location>
</feature>
<dbReference type="Proteomes" id="UP001551189">
    <property type="component" value="Unassembled WGS sequence"/>
</dbReference>
<proteinExistence type="predicted"/>
<gene>
    <name evidence="2" type="ORF">ABZ931_36855</name>
</gene>
<reference evidence="2 3" key="1">
    <citation type="submission" date="2024-06" db="EMBL/GenBank/DDBJ databases">
        <title>The Natural Products Discovery Center: Release of the First 8490 Sequenced Strains for Exploring Actinobacteria Biosynthetic Diversity.</title>
        <authorList>
            <person name="Kalkreuter E."/>
            <person name="Kautsar S.A."/>
            <person name="Yang D."/>
            <person name="Bader C.D."/>
            <person name="Teijaro C.N."/>
            <person name="Fluegel L."/>
            <person name="Davis C.M."/>
            <person name="Simpson J.R."/>
            <person name="Lauterbach L."/>
            <person name="Steele A.D."/>
            <person name="Gui C."/>
            <person name="Meng S."/>
            <person name="Li G."/>
            <person name="Viehrig K."/>
            <person name="Ye F."/>
            <person name="Su P."/>
            <person name="Kiefer A.F."/>
            <person name="Nichols A."/>
            <person name="Cepeda A.J."/>
            <person name="Yan W."/>
            <person name="Fan B."/>
            <person name="Jiang Y."/>
            <person name="Adhikari A."/>
            <person name="Zheng C.-J."/>
            <person name="Schuster L."/>
            <person name="Cowan T.M."/>
            <person name="Smanski M.J."/>
            <person name="Chevrette M.G."/>
            <person name="De Carvalho L.P.S."/>
            <person name="Shen B."/>
        </authorList>
    </citation>
    <scope>NUCLEOTIDE SEQUENCE [LARGE SCALE GENOMIC DNA]</scope>
    <source>
        <strain evidence="2 3">NPDC046851</strain>
    </source>
</reference>
<keyword evidence="3" id="KW-1185">Reference proteome</keyword>
<keyword evidence="1" id="KW-0812">Transmembrane</keyword>
<evidence type="ECO:0008006" key="4">
    <source>
        <dbReference type="Google" id="ProtNLM"/>
    </source>
</evidence>
<feature type="transmembrane region" description="Helical" evidence="1">
    <location>
        <begin position="189"/>
        <end position="209"/>
    </location>
</feature>
<dbReference type="EMBL" id="JBEYXT010000322">
    <property type="protein sequence ID" value="MEU6806516.1"/>
    <property type="molecule type" value="Genomic_DNA"/>
</dbReference>
<dbReference type="RefSeq" id="WP_359702200.1">
    <property type="nucleotide sequence ID" value="NZ_JBEYXT010000322.1"/>
</dbReference>
<sequence length="214" mass="22875">MTTEDARPTDTSGRAPAWARGLFAYIGLSLAMGAVMTTVTFGGQVLAGVGWVGVPGRFEVVECVDAESPVDRGVVRTHYCTGTFHPDDGGPEIEDITLKGRWGDAYAPTPPGSRCYGDWPDEPSWCQDGPTSVAARYADGKAWTLGSGMWVPGLKTVLAVCGFGLSTLLILYQLVWPDAGRRPRWLGRCRYGFTAIGGIAFVVLLLAWASEVNG</sequence>
<keyword evidence="1" id="KW-1133">Transmembrane helix</keyword>
<feature type="transmembrane region" description="Helical" evidence="1">
    <location>
        <begin position="22"/>
        <end position="47"/>
    </location>
</feature>
<protein>
    <recommendedName>
        <fullName evidence="4">Integral membrane protein</fullName>
    </recommendedName>
</protein>
<evidence type="ECO:0000313" key="3">
    <source>
        <dbReference type="Proteomes" id="UP001551189"/>
    </source>
</evidence>
<organism evidence="2 3">
    <name type="scientific">Streptomyces neyagawaensis</name>
    <dbReference type="NCBI Taxonomy" id="42238"/>
    <lineage>
        <taxon>Bacteria</taxon>
        <taxon>Bacillati</taxon>
        <taxon>Actinomycetota</taxon>
        <taxon>Actinomycetes</taxon>
        <taxon>Kitasatosporales</taxon>
        <taxon>Streptomycetaceae</taxon>
        <taxon>Streptomyces</taxon>
    </lineage>
</organism>
<accession>A0ABV3BAS0</accession>
<evidence type="ECO:0000256" key="1">
    <source>
        <dbReference type="SAM" id="Phobius"/>
    </source>
</evidence>
<name>A0ABV3BAS0_9ACTN</name>
<comment type="caution">
    <text evidence="2">The sequence shown here is derived from an EMBL/GenBank/DDBJ whole genome shotgun (WGS) entry which is preliminary data.</text>
</comment>
<evidence type="ECO:0000313" key="2">
    <source>
        <dbReference type="EMBL" id="MEU6806516.1"/>
    </source>
</evidence>
<keyword evidence="1" id="KW-0472">Membrane</keyword>